<comment type="caution">
    <text evidence="1">The sequence shown here is derived from an EMBL/GenBank/DDBJ whole genome shotgun (WGS) entry which is preliminary data.</text>
</comment>
<reference evidence="1" key="1">
    <citation type="journal article" date="2021" name="PeerJ">
        <title>Extensive microbial diversity within the chicken gut microbiome revealed by metagenomics and culture.</title>
        <authorList>
            <person name="Gilroy R."/>
            <person name="Ravi A."/>
            <person name="Getino M."/>
            <person name="Pursley I."/>
            <person name="Horton D.L."/>
            <person name="Alikhan N.F."/>
            <person name="Baker D."/>
            <person name="Gharbi K."/>
            <person name="Hall N."/>
            <person name="Watson M."/>
            <person name="Adriaenssens E.M."/>
            <person name="Foster-Nyarko E."/>
            <person name="Jarju S."/>
            <person name="Secka A."/>
            <person name="Antonio M."/>
            <person name="Oren A."/>
            <person name="Chaudhuri R.R."/>
            <person name="La Ragione R."/>
            <person name="Hildebrand F."/>
            <person name="Pallen M.J."/>
        </authorList>
    </citation>
    <scope>NUCLEOTIDE SEQUENCE</scope>
    <source>
        <strain evidence="1">G3-2149</strain>
    </source>
</reference>
<dbReference type="Proteomes" id="UP000823865">
    <property type="component" value="Unassembled WGS sequence"/>
</dbReference>
<dbReference type="EMBL" id="JAHLFU010000035">
    <property type="protein sequence ID" value="MBU3852619.1"/>
    <property type="molecule type" value="Genomic_DNA"/>
</dbReference>
<gene>
    <name evidence="1" type="ORF">H9789_02085</name>
</gene>
<evidence type="ECO:0000313" key="1">
    <source>
        <dbReference type="EMBL" id="MBU3852619.1"/>
    </source>
</evidence>
<sequence length="186" mass="21121">MEYKDYLAAFEQKLQNELLKLCTTCKMLDGVLLATDDIDEHWNKLAPEYLADAVGQVQQYPTVSVAWAAYLGMAIAFGWDADWNTTSKAPYQAFYGEQGFDDMDEFIVRDLLGIALDSEEAAVLERMVRSCAQKCVDMIRREQIEPQSPLAYHVFATASKTMYRIGAALELKRLGYKFEKMDLPSC</sequence>
<dbReference type="AlphaFoldDB" id="A0A9E2P0C0"/>
<name>A0A9E2P0C0_9BACT</name>
<organism evidence="1 2">
    <name type="scientific">Candidatus Paraprevotella stercoravium</name>
    <dbReference type="NCBI Taxonomy" id="2838725"/>
    <lineage>
        <taxon>Bacteria</taxon>
        <taxon>Pseudomonadati</taxon>
        <taxon>Bacteroidota</taxon>
        <taxon>Bacteroidia</taxon>
        <taxon>Bacteroidales</taxon>
        <taxon>Prevotellaceae</taxon>
        <taxon>Paraprevotella</taxon>
    </lineage>
</organism>
<evidence type="ECO:0000313" key="2">
    <source>
        <dbReference type="Proteomes" id="UP000823865"/>
    </source>
</evidence>
<accession>A0A9E2P0C0</accession>
<proteinExistence type="predicted"/>
<reference evidence="1" key="2">
    <citation type="submission" date="2021-04" db="EMBL/GenBank/DDBJ databases">
        <authorList>
            <person name="Gilroy R."/>
        </authorList>
    </citation>
    <scope>NUCLEOTIDE SEQUENCE</scope>
    <source>
        <strain evidence="1">G3-2149</strain>
    </source>
</reference>
<protein>
    <submittedName>
        <fullName evidence="1">Uncharacterized protein</fullName>
    </submittedName>
</protein>